<dbReference type="Pfam" id="PF04606">
    <property type="entry name" value="Ogr_Delta"/>
    <property type="match status" value="1"/>
</dbReference>
<dbReference type="AlphaFoldDB" id="A0AAW5A3N7"/>
<gene>
    <name evidence="2" type="ORF">GIW75_19600</name>
</gene>
<dbReference type="Proteomes" id="UP000814172">
    <property type="component" value="Unassembled WGS sequence"/>
</dbReference>
<dbReference type="EMBL" id="WKEW01000076">
    <property type="protein sequence ID" value="MCF5059154.1"/>
    <property type="molecule type" value="Genomic_DNA"/>
</dbReference>
<evidence type="ECO:0000259" key="1">
    <source>
        <dbReference type="Pfam" id="PF04606"/>
    </source>
</evidence>
<accession>A0AAW5A3N7</accession>
<comment type="caution">
    <text evidence="2">The sequence shown here is derived from an EMBL/GenBank/DDBJ whole genome shotgun (WGS) entry which is preliminary data.</text>
</comment>
<name>A0AAW5A3N7_9PSED</name>
<reference evidence="2 3" key="1">
    <citation type="submission" date="2019-11" db="EMBL/GenBank/DDBJ databases">
        <title>Epiphytic Pseudomonas syringae from cherry orchards.</title>
        <authorList>
            <person name="Hulin M.T."/>
        </authorList>
    </citation>
    <scope>NUCLEOTIDE SEQUENCE [LARGE SCALE GENOMIC DNA]</scope>
    <source>
        <strain evidence="2 3">PA-6-9F</strain>
    </source>
</reference>
<sequence>MRIICRECGGKARIGSRENMSVEYAKLYCQCLDPHCGHSFVMNLSYSHALRPSAASVDQLIFDRLRELPISRQRQLFDQLSSLPG</sequence>
<evidence type="ECO:0000313" key="3">
    <source>
        <dbReference type="Proteomes" id="UP000814172"/>
    </source>
</evidence>
<feature type="domain" description="Zinc finger Ogr/Delta-type" evidence="1">
    <location>
        <begin position="5"/>
        <end position="50"/>
    </location>
</feature>
<evidence type="ECO:0000313" key="2">
    <source>
        <dbReference type="EMBL" id="MCF5059154.1"/>
    </source>
</evidence>
<protein>
    <submittedName>
        <fullName evidence="2">Transcriptional regulator</fullName>
    </submittedName>
</protein>
<proteinExistence type="predicted"/>
<dbReference type="InterPro" id="IPR007684">
    <property type="entry name" value="Znf_Ogr/Delta"/>
</dbReference>
<keyword evidence="3" id="KW-1185">Reference proteome</keyword>
<dbReference type="RefSeq" id="WP_137271018.1">
    <property type="nucleotide sequence ID" value="NZ_WKEB01000002.1"/>
</dbReference>
<organism evidence="2 3">
    <name type="scientific">Pseudomonas proteolytica</name>
    <dbReference type="NCBI Taxonomy" id="219574"/>
    <lineage>
        <taxon>Bacteria</taxon>
        <taxon>Pseudomonadati</taxon>
        <taxon>Pseudomonadota</taxon>
        <taxon>Gammaproteobacteria</taxon>
        <taxon>Pseudomonadales</taxon>
        <taxon>Pseudomonadaceae</taxon>
        <taxon>Pseudomonas</taxon>
    </lineage>
</organism>